<proteinExistence type="predicted"/>
<name>A0A428SIU6_9HYPO</name>
<gene>
    <name evidence="2" type="ORF">CEP52_014848</name>
</gene>
<accession>A0A428SIU6</accession>
<feature type="region of interest" description="Disordered" evidence="1">
    <location>
        <begin position="1"/>
        <end position="32"/>
    </location>
</feature>
<protein>
    <submittedName>
        <fullName evidence="2">Uncharacterized protein</fullName>
    </submittedName>
</protein>
<organism evidence="2 3">
    <name type="scientific">Fusarium oligoseptatum</name>
    <dbReference type="NCBI Taxonomy" id="2604345"/>
    <lineage>
        <taxon>Eukaryota</taxon>
        <taxon>Fungi</taxon>
        <taxon>Dikarya</taxon>
        <taxon>Ascomycota</taxon>
        <taxon>Pezizomycotina</taxon>
        <taxon>Sordariomycetes</taxon>
        <taxon>Hypocreomycetidae</taxon>
        <taxon>Hypocreales</taxon>
        <taxon>Nectriaceae</taxon>
        <taxon>Fusarium</taxon>
        <taxon>Fusarium solani species complex</taxon>
    </lineage>
</organism>
<evidence type="ECO:0000313" key="3">
    <source>
        <dbReference type="Proteomes" id="UP000287144"/>
    </source>
</evidence>
<dbReference type="Proteomes" id="UP000287144">
    <property type="component" value="Unassembled WGS sequence"/>
</dbReference>
<dbReference type="AlphaFoldDB" id="A0A428SIU6"/>
<sequence>MNGYDDQSERESDEENRLPLHELTPGRPAPALGFYRNNESFRDGEAAHYANGIRPLEHELSDDGYNDDGYNPRRFGDVLDLIQDLEAMNPKRSYNRFVLQFEEAVKEALSDERSTLLDNIARENARLYLTFRLDGNSSLFHNVLDHRRLVRDIQMILHAFQQLNIVLRQMAMDFSDETPWIGDPVYLRHTMLLLGTLVSYLCRVLPKLGFTHFSGLS</sequence>
<dbReference type="EMBL" id="NKCK01000242">
    <property type="protein sequence ID" value="RSL89674.1"/>
    <property type="molecule type" value="Genomic_DNA"/>
</dbReference>
<feature type="compositionally biased region" description="Basic and acidic residues" evidence="1">
    <location>
        <begin position="7"/>
        <end position="20"/>
    </location>
</feature>
<evidence type="ECO:0000256" key="1">
    <source>
        <dbReference type="SAM" id="MobiDB-lite"/>
    </source>
</evidence>
<reference evidence="2 3" key="1">
    <citation type="submission" date="2017-06" db="EMBL/GenBank/DDBJ databases">
        <title>Comparative genomic analysis of Ambrosia Fusariam Clade fungi.</title>
        <authorList>
            <person name="Stajich J.E."/>
            <person name="Carrillo J."/>
            <person name="Kijimoto T."/>
            <person name="Eskalen A."/>
            <person name="O'Donnell K."/>
            <person name="Kasson M."/>
        </authorList>
    </citation>
    <scope>NUCLEOTIDE SEQUENCE [LARGE SCALE GENOMIC DNA]</scope>
    <source>
        <strain evidence="2 3">NRRL62579</strain>
    </source>
</reference>
<keyword evidence="3" id="KW-1185">Reference proteome</keyword>
<evidence type="ECO:0000313" key="2">
    <source>
        <dbReference type="EMBL" id="RSL89674.1"/>
    </source>
</evidence>
<comment type="caution">
    <text evidence="2">The sequence shown here is derived from an EMBL/GenBank/DDBJ whole genome shotgun (WGS) entry which is preliminary data.</text>
</comment>